<reference evidence="3 4" key="1">
    <citation type="submission" date="2018-01" db="EMBL/GenBank/DDBJ databases">
        <title>Comparative genomics of Mycobacterium mucogenicum and Mycobacterium neoaurum clade members emphasizing tRNA and non-coding RNA.</title>
        <authorList>
            <person name="Behra P.R.K."/>
            <person name="Pettersson B.M.F."/>
            <person name="Das S."/>
            <person name="Dasgupta S."/>
            <person name="Kirsebom L.A."/>
        </authorList>
    </citation>
    <scope>NUCLEOTIDE SEQUENCE [LARGE SCALE GENOMIC DNA]</scope>
    <source>
        <strain evidence="3 4">DSM 45104</strain>
    </source>
</reference>
<dbReference type="PANTHER" id="PTHR37291:SF1">
    <property type="entry name" value="TYPE IV METHYL-DIRECTED RESTRICTION ENZYME ECOKMCRB SUBUNIT"/>
    <property type="match status" value="1"/>
</dbReference>
<dbReference type="Gene3D" id="3.40.50.300">
    <property type="entry name" value="P-loop containing nucleotide triphosphate hydrolases"/>
    <property type="match status" value="1"/>
</dbReference>
<name>A0AA94UFK8_9MYCO</name>
<organism evidence="3 4">
    <name type="scientific">Mycolicibacterium phocaicum</name>
    <dbReference type="NCBI Taxonomy" id="319706"/>
    <lineage>
        <taxon>Bacteria</taxon>
        <taxon>Bacillati</taxon>
        <taxon>Actinomycetota</taxon>
        <taxon>Actinomycetes</taxon>
        <taxon>Mycobacteriales</taxon>
        <taxon>Mycobacteriaceae</taxon>
        <taxon>Mycolicibacterium</taxon>
    </lineage>
</organism>
<evidence type="ECO:0000313" key="4">
    <source>
        <dbReference type="Proteomes" id="UP000309984"/>
    </source>
</evidence>
<feature type="domain" description="AAA+ ATPase" evidence="2">
    <location>
        <begin position="488"/>
        <end position="649"/>
    </location>
</feature>
<dbReference type="InterPro" id="IPR027417">
    <property type="entry name" value="P-loop_NTPase"/>
</dbReference>
<evidence type="ECO:0000259" key="2">
    <source>
        <dbReference type="SMART" id="SM00382"/>
    </source>
</evidence>
<feature type="region of interest" description="Disordered" evidence="1">
    <location>
        <begin position="749"/>
        <end position="776"/>
    </location>
</feature>
<dbReference type="Proteomes" id="UP000309984">
    <property type="component" value="Unassembled WGS sequence"/>
</dbReference>
<dbReference type="GO" id="GO:0005524">
    <property type="term" value="F:ATP binding"/>
    <property type="evidence" value="ECO:0007669"/>
    <property type="project" value="InterPro"/>
</dbReference>
<sequence length="776" mass="85994">MRHCSTLRPIAECLRGGCSVTVDEEVASFGRKAAPQVEKIGRRLIESGFGHDDSLLTPGQPVWTAEHLAELKQYYVDQPDVGPDDFFEKLKFQLAPCSSGAVQLFAELLIANMLPLTNLGGPLKVTHVRRVLSLATPPIEIPADVEQVLAAGGVYHGGQAFGNYRWKQLVYLIEVGQHFKALPEQRLVDALADPLIFRAEVDAVSTGQAAQRQSLLYLAFPKFFLPIVNGTQRRAIRDAFAPQYLDRPVGDVDSDLYDINEAIMAEEGGPVDLYASPWVERWQQITPPPTPDVQHAWKVHGSNVKGQDMVPIWRRKGTVSLAASLLRAVDSDVSREELKAFVEEDYRSSGYAARQEKFDEFYTFLARMHPGDLIVTVSQGQVYFASVTGDAEFVKSDDGRSNLRRTVRWHDRPLPWVELPSEVAARMSAQGEVLDLSQHLDTLLALADRRAPAPRASSLNLPDASDELATRLHVSKEWLQECIDLLRDRPQLIFYGPPGTGKTYLAKELARYLTDAANVTIVQFHPAYSYEDFFEGYRPQGGNGGQVGFALTPGPLRSLVDRATDNPDAVYVLIVDEINRGNLPKIFGELYFLLEYRDESIDLLYSSDNTEPFSLPKNIIILGTMNTADRSIALVDAAIRRRFAFLPLHPSEQPTSGILRSWLAAKGHNSEVADLLDELNSRIADTDFKIGPSYFMRPAVFASSGKGLERVWRTDILPLLEEHHYGDRTIDVRSRYGLDAIRKAVTAKAAAAGSVTDDSPTSTSSGTDDTANTDAD</sequence>
<dbReference type="GO" id="GO:0016887">
    <property type="term" value="F:ATP hydrolysis activity"/>
    <property type="evidence" value="ECO:0007669"/>
    <property type="project" value="InterPro"/>
</dbReference>
<dbReference type="InterPro" id="IPR052934">
    <property type="entry name" value="Methyl-DNA_Rec/Restrict_Enz"/>
</dbReference>
<protein>
    <submittedName>
        <fullName evidence="3">AAA family ATPase</fullName>
    </submittedName>
</protein>
<dbReference type="CDD" id="cd00009">
    <property type="entry name" value="AAA"/>
    <property type="match status" value="1"/>
</dbReference>
<keyword evidence="4" id="KW-1185">Reference proteome</keyword>
<proteinExistence type="predicted"/>
<dbReference type="InterPro" id="IPR011704">
    <property type="entry name" value="ATPase_dyneun-rel_AAA"/>
</dbReference>
<dbReference type="EMBL" id="POTM01000019">
    <property type="protein sequence ID" value="TLH72347.1"/>
    <property type="molecule type" value="Genomic_DNA"/>
</dbReference>
<dbReference type="SUPFAM" id="SSF52540">
    <property type="entry name" value="P-loop containing nucleoside triphosphate hydrolases"/>
    <property type="match status" value="1"/>
</dbReference>
<comment type="caution">
    <text evidence="3">The sequence shown here is derived from an EMBL/GenBank/DDBJ whole genome shotgun (WGS) entry which is preliminary data.</text>
</comment>
<dbReference type="PANTHER" id="PTHR37291">
    <property type="entry name" value="5-METHYLCYTOSINE-SPECIFIC RESTRICTION ENZYME B"/>
    <property type="match status" value="1"/>
</dbReference>
<dbReference type="SMART" id="SM00382">
    <property type="entry name" value="AAA"/>
    <property type="match status" value="1"/>
</dbReference>
<dbReference type="AlphaFoldDB" id="A0AA94UFK8"/>
<evidence type="ECO:0000256" key="1">
    <source>
        <dbReference type="SAM" id="MobiDB-lite"/>
    </source>
</evidence>
<dbReference type="InterPro" id="IPR003593">
    <property type="entry name" value="AAA+_ATPase"/>
</dbReference>
<evidence type="ECO:0000313" key="3">
    <source>
        <dbReference type="EMBL" id="TLH72347.1"/>
    </source>
</evidence>
<accession>A0AA94UFK8</accession>
<gene>
    <name evidence="3" type="ORF">C1S79_05925</name>
</gene>
<dbReference type="Pfam" id="PF07728">
    <property type="entry name" value="AAA_5"/>
    <property type="match status" value="1"/>
</dbReference>